<dbReference type="Pfam" id="PF01026">
    <property type="entry name" value="TatD_DNase"/>
    <property type="match status" value="1"/>
</dbReference>
<dbReference type="EMBL" id="UGOG01000001">
    <property type="protein sequence ID" value="STX61669.1"/>
    <property type="molecule type" value="Genomic_DNA"/>
</dbReference>
<evidence type="ECO:0000256" key="3">
    <source>
        <dbReference type="ARBA" id="ARBA00022801"/>
    </source>
</evidence>
<accession>A0A378JXB2</accession>
<reference evidence="5 7" key="1">
    <citation type="submission" date="2015-11" db="EMBL/GenBank/DDBJ databases">
        <title>Genomic analysis of 38 Legionella species identifies large and diverse effector repertoires.</title>
        <authorList>
            <person name="Burstein D."/>
            <person name="Amaro F."/>
            <person name="Zusman T."/>
            <person name="Lifshitz Z."/>
            <person name="Cohen O."/>
            <person name="Gilbert J.A."/>
            <person name="Pupko T."/>
            <person name="Shuman H.A."/>
            <person name="Segal G."/>
        </authorList>
    </citation>
    <scope>NUCLEOTIDE SEQUENCE [LARGE SCALE GENOMIC DNA]</scope>
    <source>
        <strain evidence="5 7">ATCC 43877</strain>
    </source>
</reference>
<dbReference type="InterPro" id="IPR018228">
    <property type="entry name" value="DNase_TatD-rel_CS"/>
</dbReference>
<feature type="binding site" evidence="4">
    <location>
        <position position="198"/>
    </location>
    <ligand>
        <name>a divalent metal cation</name>
        <dbReference type="ChEBI" id="CHEBI:60240"/>
        <label>1</label>
    </ligand>
</feature>
<dbReference type="InterPro" id="IPR032466">
    <property type="entry name" value="Metal_Hydrolase"/>
</dbReference>
<dbReference type="NCBIfam" id="NF041926">
    <property type="entry name" value="QatD"/>
    <property type="match status" value="1"/>
</dbReference>
<feature type="binding site" evidence="4">
    <location>
        <position position="150"/>
    </location>
    <ligand>
        <name>a divalent metal cation</name>
        <dbReference type="ChEBI" id="CHEBI:60240"/>
        <label>2</label>
    </ligand>
</feature>
<dbReference type="GO" id="GO:0046872">
    <property type="term" value="F:metal ion binding"/>
    <property type="evidence" value="ECO:0007669"/>
    <property type="project" value="UniProtKB-KW"/>
</dbReference>
<dbReference type="PROSITE" id="PS01091">
    <property type="entry name" value="TATD_3"/>
    <property type="match status" value="1"/>
</dbReference>
<feature type="binding site" evidence="4">
    <location>
        <position position="88"/>
    </location>
    <ligand>
        <name>a divalent metal cation</name>
        <dbReference type="ChEBI" id="CHEBI:60240"/>
        <label>1</label>
    </ligand>
</feature>
<dbReference type="Proteomes" id="UP000254040">
    <property type="component" value="Unassembled WGS sequence"/>
</dbReference>
<dbReference type="GO" id="GO:0016788">
    <property type="term" value="F:hydrolase activity, acting on ester bonds"/>
    <property type="evidence" value="ECO:0007669"/>
    <property type="project" value="InterPro"/>
</dbReference>
<feature type="binding site" evidence="4">
    <location>
        <position position="11"/>
    </location>
    <ligand>
        <name>a divalent metal cation</name>
        <dbReference type="ChEBI" id="CHEBI:60240"/>
        <label>1</label>
    </ligand>
</feature>
<dbReference type="Gene3D" id="3.20.20.140">
    <property type="entry name" value="Metal-dependent hydrolases"/>
    <property type="match status" value="1"/>
</dbReference>
<name>A0A378JXB2_9GAMM</name>
<evidence type="ECO:0000256" key="1">
    <source>
        <dbReference type="ARBA" id="ARBA00009275"/>
    </source>
</evidence>
<evidence type="ECO:0000313" key="8">
    <source>
        <dbReference type="Proteomes" id="UP000254040"/>
    </source>
</evidence>
<dbReference type="AlphaFoldDB" id="A0A378JXB2"/>
<dbReference type="PIRSF" id="PIRSF005902">
    <property type="entry name" value="DNase_TatD"/>
    <property type="match status" value="1"/>
</dbReference>
<proteinExistence type="inferred from homology"/>
<keyword evidence="7" id="KW-1185">Reference proteome</keyword>
<dbReference type="STRING" id="39962.Lmor_0468"/>
<dbReference type="CDD" id="cd01310">
    <property type="entry name" value="TatD_DNAse"/>
    <property type="match status" value="1"/>
</dbReference>
<keyword evidence="2 4" id="KW-0479">Metal-binding</keyword>
<dbReference type="PANTHER" id="PTHR46317:SF1">
    <property type="entry name" value="HYDROLASE, TATD FAMILY"/>
    <property type="match status" value="1"/>
</dbReference>
<evidence type="ECO:0000313" key="6">
    <source>
        <dbReference type="EMBL" id="STX61669.1"/>
    </source>
</evidence>
<evidence type="ECO:0000256" key="2">
    <source>
        <dbReference type="ARBA" id="ARBA00022723"/>
    </source>
</evidence>
<sequence length="246" mass="27914">MSLELVDFHCHLDLYPNFPELVTECEHRRIYTLAVTTTPRAWQRNNMLAERTKYVRAALGLHPQLIGELGHEVDVLCDLIPEARYIGEVGLDGSPQYSNSMGLQKNILDKILHSCAKNGGRIISLHSRRATREVLDLLETHKKSGIPILHWFSGTLKELERAICLGCWFSVGPNMLQTKKGIELIKNIPRDKLLTETDGPFTQEKGEPNMPWNVGIAIKKLSIIWKQDEALVQNQILTNLKSLCKE</sequence>
<reference evidence="6 8" key="2">
    <citation type="submission" date="2018-06" db="EMBL/GenBank/DDBJ databases">
        <authorList>
            <consortium name="Pathogen Informatics"/>
            <person name="Doyle S."/>
        </authorList>
    </citation>
    <scope>NUCLEOTIDE SEQUENCE [LARGE SCALE GENOMIC DNA]</scope>
    <source>
        <strain evidence="6 8">NCTC12239</strain>
    </source>
</reference>
<dbReference type="InterPro" id="IPR049677">
    <property type="entry name" value="QatD"/>
</dbReference>
<evidence type="ECO:0000256" key="4">
    <source>
        <dbReference type="PIRSR" id="PIRSR005902-1"/>
    </source>
</evidence>
<feature type="binding site" evidence="4">
    <location>
        <position position="9"/>
    </location>
    <ligand>
        <name>a divalent metal cation</name>
        <dbReference type="ChEBI" id="CHEBI:60240"/>
        <label>1</label>
    </ligand>
</feature>
<dbReference type="PANTHER" id="PTHR46317">
    <property type="entry name" value="HYDROLASE OF PHP SUPERFAMILY-RELATED PROTEIN"/>
    <property type="match status" value="1"/>
</dbReference>
<feature type="binding site" evidence="4">
    <location>
        <position position="126"/>
    </location>
    <ligand>
        <name>a divalent metal cation</name>
        <dbReference type="ChEBI" id="CHEBI:60240"/>
        <label>2</label>
    </ligand>
</feature>
<dbReference type="EMBL" id="LNYN01000012">
    <property type="protein sequence ID" value="KTD37605.1"/>
    <property type="molecule type" value="Genomic_DNA"/>
</dbReference>
<comment type="similarity">
    <text evidence="1">Belongs to the metallo-dependent hydrolases superfamily. TatD-type hydrolase family.</text>
</comment>
<evidence type="ECO:0000313" key="7">
    <source>
        <dbReference type="Proteomes" id="UP000054985"/>
    </source>
</evidence>
<dbReference type="InterPro" id="IPR001130">
    <property type="entry name" value="TatD-like"/>
</dbReference>
<evidence type="ECO:0000313" key="5">
    <source>
        <dbReference type="EMBL" id="KTD37605.1"/>
    </source>
</evidence>
<dbReference type="SUPFAM" id="SSF51556">
    <property type="entry name" value="Metallo-dependent hydrolases"/>
    <property type="match status" value="1"/>
</dbReference>
<gene>
    <name evidence="6" type="primary">yjjV</name>
    <name evidence="5" type="ORF">Lmor_0468</name>
    <name evidence="6" type="ORF">NCTC12239_00586</name>
</gene>
<keyword evidence="3 6" id="KW-0378">Hydrolase</keyword>
<dbReference type="RefSeq" id="WP_202972360.1">
    <property type="nucleotide sequence ID" value="NZ_CAAAJG010000046.1"/>
</dbReference>
<dbReference type="EC" id="3.1.21.-" evidence="6"/>
<dbReference type="Proteomes" id="UP000054985">
    <property type="component" value="Unassembled WGS sequence"/>
</dbReference>
<protein>
    <submittedName>
        <fullName evidence="5">Deoxyribonuclease TatD</fullName>
    </submittedName>
    <submittedName>
        <fullName evidence="6">Uncharacterized deoxyribonuclease YjjV</fullName>
        <ecNumber evidence="6">3.1.21.-</ecNumber>
    </submittedName>
</protein>
<organism evidence="6 8">
    <name type="scientific">Legionella moravica</name>
    <dbReference type="NCBI Taxonomy" id="39962"/>
    <lineage>
        <taxon>Bacteria</taxon>
        <taxon>Pseudomonadati</taxon>
        <taxon>Pseudomonadota</taxon>
        <taxon>Gammaproteobacteria</taxon>
        <taxon>Legionellales</taxon>
        <taxon>Legionellaceae</taxon>
        <taxon>Legionella</taxon>
    </lineage>
</organism>